<evidence type="ECO:0000256" key="7">
    <source>
        <dbReference type="ARBA" id="ARBA00023136"/>
    </source>
</evidence>
<evidence type="ECO:0000256" key="3">
    <source>
        <dbReference type="ARBA" id="ARBA00022448"/>
    </source>
</evidence>
<accession>A0A7C8LKM4</accession>
<dbReference type="RefSeq" id="WP_158740326.1">
    <property type="nucleotide sequence ID" value="NZ_JAFBEP010000008.1"/>
</dbReference>
<dbReference type="Proteomes" id="UP000483018">
    <property type="component" value="Unassembled WGS sequence"/>
</dbReference>
<dbReference type="OrthoDB" id="9803814at2"/>
<dbReference type="Gene3D" id="1.20.1460.20">
    <property type="match status" value="1"/>
</dbReference>
<evidence type="ECO:0000256" key="6">
    <source>
        <dbReference type="ARBA" id="ARBA00023065"/>
    </source>
</evidence>
<protein>
    <submittedName>
        <fullName evidence="10">V-type ATP synthase subunit I</fullName>
    </submittedName>
</protein>
<evidence type="ECO:0000256" key="1">
    <source>
        <dbReference type="ARBA" id="ARBA00004141"/>
    </source>
</evidence>
<dbReference type="PANTHER" id="PTHR11629">
    <property type="entry name" value="VACUOLAR PROTON ATPASES"/>
    <property type="match status" value="1"/>
</dbReference>
<feature type="transmembrane region" description="Helical" evidence="9">
    <location>
        <begin position="525"/>
        <end position="544"/>
    </location>
</feature>
<dbReference type="PANTHER" id="PTHR11629:SF63">
    <property type="entry name" value="V-TYPE PROTON ATPASE SUBUNIT A"/>
    <property type="match status" value="1"/>
</dbReference>
<evidence type="ECO:0000256" key="4">
    <source>
        <dbReference type="ARBA" id="ARBA00022692"/>
    </source>
</evidence>
<keyword evidence="5 9" id="KW-1133">Transmembrane helix</keyword>
<keyword evidence="6" id="KW-0406">Ion transport</keyword>
<evidence type="ECO:0000313" key="10">
    <source>
        <dbReference type="EMBL" id="KAE9634044.1"/>
    </source>
</evidence>
<dbReference type="Pfam" id="PF01496">
    <property type="entry name" value="V_ATPase_I"/>
    <property type="match status" value="2"/>
</dbReference>
<evidence type="ECO:0000256" key="9">
    <source>
        <dbReference type="SAM" id="Phobius"/>
    </source>
</evidence>
<comment type="similarity">
    <text evidence="2">Belongs to the V-ATPase 116 kDa subunit family.</text>
</comment>
<evidence type="ECO:0000256" key="2">
    <source>
        <dbReference type="ARBA" id="ARBA00009904"/>
    </source>
</evidence>
<dbReference type="EMBL" id="WSLF01000006">
    <property type="protein sequence ID" value="KAE9634044.1"/>
    <property type="molecule type" value="Genomic_DNA"/>
</dbReference>
<proteinExistence type="inferred from homology"/>
<name>A0A7C8LKM4_9FIRM</name>
<keyword evidence="8" id="KW-0175">Coiled coil</keyword>
<reference evidence="10 11" key="1">
    <citation type="submission" date="2019-12" db="EMBL/GenBank/DDBJ databases">
        <title>Defluviitalea raffinosedens, isolated from a biogas fermenter, genome sequencing and characterization.</title>
        <authorList>
            <person name="Rettenmaier R."/>
            <person name="Schneider M."/>
            <person name="Neuhaus K."/>
            <person name="Liebl W."/>
            <person name="Zverlov V."/>
        </authorList>
    </citation>
    <scope>NUCLEOTIDE SEQUENCE [LARGE SCALE GENOMIC DNA]</scope>
    <source>
        <strain evidence="10 11">249c-K6</strain>
    </source>
</reference>
<gene>
    <name evidence="10" type="ORF">GND95_07940</name>
</gene>
<dbReference type="GO" id="GO:0016471">
    <property type="term" value="C:vacuolar proton-transporting V-type ATPase complex"/>
    <property type="evidence" value="ECO:0007669"/>
    <property type="project" value="TreeGrafter"/>
</dbReference>
<feature type="coiled-coil region" evidence="8">
    <location>
        <begin position="237"/>
        <end position="271"/>
    </location>
</feature>
<feature type="transmembrane region" description="Helical" evidence="9">
    <location>
        <begin position="497"/>
        <end position="519"/>
    </location>
</feature>
<dbReference type="AlphaFoldDB" id="A0A7C8LKM4"/>
<comment type="subcellular location">
    <subcellularLocation>
        <location evidence="1">Membrane</location>
        <topology evidence="1">Multi-pass membrane protein</topology>
    </subcellularLocation>
</comment>
<dbReference type="GO" id="GO:0046961">
    <property type="term" value="F:proton-transporting ATPase activity, rotational mechanism"/>
    <property type="evidence" value="ECO:0007669"/>
    <property type="project" value="InterPro"/>
</dbReference>
<feature type="transmembrane region" description="Helical" evidence="9">
    <location>
        <begin position="375"/>
        <end position="399"/>
    </location>
</feature>
<dbReference type="GO" id="GO:0007035">
    <property type="term" value="P:vacuolar acidification"/>
    <property type="evidence" value="ECO:0007669"/>
    <property type="project" value="TreeGrafter"/>
</dbReference>
<organism evidence="10 11">
    <name type="scientific">Defluviitalea raffinosedens</name>
    <dbReference type="NCBI Taxonomy" id="1450156"/>
    <lineage>
        <taxon>Bacteria</taxon>
        <taxon>Bacillati</taxon>
        <taxon>Bacillota</taxon>
        <taxon>Clostridia</taxon>
        <taxon>Lachnospirales</taxon>
        <taxon>Defluviitaleaceae</taxon>
        <taxon>Defluviitalea</taxon>
    </lineage>
</organism>
<sequence>MAVEKMVMMNLVGALEDEDKILEQIILMGNVHLQTDLSELYESHFALHVLEESLNEMRENGEVNTRGPNDENYSEVLSRIEYISKALDIKPKVDQAFLESSFEYGSCKNSIDEMYHKVSPIYEEILKTKETIKKYQAFRESIKYILDKNIDFSGLGKLHFFNYKIGKISHEDKLEIAKNYENITAIAKAIGTGDGLEVFLIIYPQKFEMETERILKSVNFEEVKIPEELRGTPIEMNEQIEKILRQEQNKLNELYQKIREMKDTYQDFICQAITRVKMTQKISNIKENIERGNSVFILSGWVPESQKEKITTQISTVSNKFMIVFKDINEIGKSIMPPTKLKNHKWFQPFENLVKMYGTPSYTELDPTVFLTITYLLTFGAMFGDVGQGLIFVLAGYILSKKQKDSFFGPIAMKLGMSSAIFGFFYGSIFGNEEWIPHIVRSVFGSESIMTKLIINPMENMNLILISAVVLGVILLLFGYGYSMINCLKEGNIQDGLFGRNGLAGLVFYIALLLIVYDIAFAPIIIPRGILITLIVISMILMVIREPLANKLQNKLPLYHEEVSSYYVESGFDIVETILSLASNTISFIRVGAFALNHVGLFLAFKTMAEMANGGVAGIIIMIIGNIIIIGLEGLIVFIQGLRLQYYELFGKYFKGEGVEFKPIQFID</sequence>
<keyword evidence="7 9" id="KW-0472">Membrane</keyword>
<evidence type="ECO:0000256" key="8">
    <source>
        <dbReference type="SAM" id="Coils"/>
    </source>
</evidence>
<keyword evidence="11" id="KW-1185">Reference proteome</keyword>
<keyword evidence="4 9" id="KW-0812">Transmembrane</keyword>
<dbReference type="Gene3D" id="3.30.70.2170">
    <property type="match status" value="1"/>
</dbReference>
<feature type="transmembrane region" description="Helical" evidence="9">
    <location>
        <begin position="411"/>
        <end position="429"/>
    </location>
</feature>
<keyword evidence="3" id="KW-0813">Transport</keyword>
<comment type="caution">
    <text evidence="10">The sequence shown here is derived from an EMBL/GenBank/DDBJ whole genome shotgun (WGS) entry which is preliminary data.</text>
</comment>
<dbReference type="InterPro" id="IPR002490">
    <property type="entry name" value="V-ATPase_116kDa_su"/>
</dbReference>
<dbReference type="GO" id="GO:0051117">
    <property type="term" value="F:ATPase binding"/>
    <property type="evidence" value="ECO:0007669"/>
    <property type="project" value="TreeGrafter"/>
</dbReference>
<feature type="transmembrane region" description="Helical" evidence="9">
    <location>
        <begin position="463"/>
        <end position="485"/>
    </location>
</feature>
<evidence type="ECO:0000313" key="11">
    <source>
        <dbReference type="Proteomes" id="UP000483018"/>
    </source>
</evidence>
<dbReference type="Gene3D" id="3.30.70.2750">
    <property type="match status" value="1"/>
</dbReference>
<feature type="transmembrane region" description="Helical" evidence="9">
    <location>
        <begin position="588"/>
        <end position="605"/>
    </location>
</feature>
<evidence type="ECO:0000256" key="5">
    <source>
        <dbReference type="ARBA" id="ARBA00022989"/>
    </source>
</evidence>
<feature type="transmembrane region" description="Helical" evidence="9">
    <location>
        <begin position="617"/>
        <end position="639"/>
    </location>
</feature>
<dbReference type="GO" id="GO:0033179">
    <property type="term" value="C:proton-transporting V-type ATPase, V0 domain"/>
    <property type="evidence" value="ECO:0007669"/>
    <property type="project" value="InterPro"/>
</dbReference>